<gene>
    <name evidence="2" type="ORF">V6N11_016291</name>
</gene>
<feature type="region of interest" description="Disordered" evidence="1">
    <location>
        <begin position="95"/>
        <end position="117"/>
    </location>
</feature>
<name>A0ABR2TUT5_9ROSI</name>
<dbReference type="PANTHER" id="PTHR31479:SF3">
    <property type="entry name" value="ALPHA_BETA-HYDROLASES SUPERFAMILY PROTEIN"/>
    <property type="match status" value="1"/>
</dbReference>
<reference evidence="2 3" key="1">
    <citation type="journal article" date="2024" name="G3 (Bethesda)">
        <title>Genome assembly of Hibiscus sabdariffa L. provides insights into metabolisms of medicinal natural products.</title>
        <authorList>
            <person name="Kim T."/>
        </authorList>
    </citation>
    <scope>NUCLEOTIDE SEQUENCE [LARGE SCALE GENOMIC DNA]</scope>
    <source>
        <strain evidence="2">TK-2024</strain>
        <tissue evidence="2">Old leaves</tissue>
    </source>
</reference>
<sequence>MQVIYLIESDRQENRTEENVLSPKWWMIFKYKLAQTLIDERDGFTLIPALEWGQSAALADLVLIIPSAAPTGGFITARNLLCLRNIKLGKLMLPSSNEPQTSGDGEIKDNSLGLRIA</sequence>
<comment type="caution">
    <text evidence="2">The sequence shown here is derived from an EMBL/GenBank/DDBJ whole genome shotgun (WGS) entry which is preliminary data.</text>
</comment>
<organism evidence="2 3">
    <name type="scientific">Hibiscus sabdariffa</name>
    <name type="common">roselle</name>
    <dbReference type="NCBI Taxonomy" id="183260"/>
    <lineage>
        <taxon>Eukaryota</taxon>
        <taxon>Viridiplantae</taxon>
        <taxon>Streptophyta</taxon>
        <taxon>Embryophyta</taxon>
        <taxon>Tracheophyta</taxon>
        <taxon>Spermatophyta</taxon>
        <taxon>Magnoliopsida</taxon>
        <taxon>eudicotyledons</taxon>
        <taxon>Gunneridae</taxon>
        <taxon>Pentapetalae</taxon>
        <taxon>rosids</taxon>
        <taxon>malvids</taxon>
        <taxon>Malvales</taxon>
        <taxon>Malvaceae</taxon>
        <taxon>Malvoideae</taxon>
        <taxon>Hibiscus</taxon>
    </lineage>
</organism>
<proteinExistence type="predicted"/>
<dbReference type="EMBL" id="JBBPBN010000004">
    <property type="protein sequence ID" value="KAK9041176.1"/>
    <property type="molecule type" value="Genomic_DNA"/>
</dbReference>
<dbReference type="PANTHER" id="PTHR31479">
    <property type="entry name" value="ALPHA/BETA-HYDROLASES SUPERFAMILY PROTEIN"/>
    <property type="match status" value="1"/>
</dbReference>
<keyword evidence="3" id="KW-1185">Reference proteome</keyword>
<evidence type="ECO:0000256" key="1">
    <source>
        <dbReference type="SAM" id="MobiDB-lite"/>
    </source>
</evidence>
<dbReference type="Proteomes" id="UP001396334">
    <property type="component" value="Unassembled WGS sequence"/>
</dbReference>
<evidence type="ECO:0000313" key="2">
    <source>
        <dbReference type="EMBL" id="KAK9041176.1"/>
    </source>
</evidence>
<evidence type="ECO:0000313" key="3">
    <source>
        <dbReference type="Proteomes" id="UP001396334"/>
    </source>
</evidence>
<accession>A0ABR2TUT5</accession>
<protein>
    <submittedName>
        <fullName evidence="2">Uncharacterized protein</fullName>
    </submittedName>
</protein>